<feature type="zinc finger region" description="C3H1-type" evidence="4">
    <location>
        <begin position="248"/>
        <end position="275"/>
    </location>
</feature>
<keyword evidence="2 4" id="KW-0863">Zinc-finger</keyword>
<reference evidence="7 8" key="1">
    <citation type="submission" date="2024-03" db="EMBL/GenBank/DDBJ databases">
        <title>The genome assembly and annotation of the cricket Gryllus longicercus Weissman &amp; Gray.</title>
        <authorList>
            <person name="Szrajer S."/>
            <person name="Gray D."/>
            <person name="Ylla G."/>
        </authorList>
    </citation>
    <scope>NUCLEOTIDE SEQUENCE [LARGE SCALE GENOMIC DNA]</scope>
    <source>
        <strain evidence="7">DAG 2021-001</strain>
        <tissue evidence="7">Whole body minus gut</tissue>
    </source>
</reference>
<feature type="compositionally biased region" description="Acidic residues" evidence="5">
    <location>
        <begin position="222"/>
        <end position="244"/>
    </location>
</feature>
<evidence type="ECO:0000256" key="2">
    <source>
        <dbReference type="ARBA" id="ARBA00022771"/>
    </source>
</evidence>
<proteinExistence type="predicted"/>
<evidence type="ECO:0000256" key="5">
    <source>
        <dbReference type="SAM" id="MobiDB-lite"/>
    </source>
</evidence>
<feature type="compositionally biased region" description="Acidic residues" evidence="5">
    <location>
        <begin position="1"/>
        <end position="16"/>
    </location>
</feature>
<feature type="domain" description="C3H1-type" evidence="6">
    <location>
        <begin position="248"/>
        <end position="275"/>
    </location>
</feature>
<dbReference type="InterPro" id="IPR000571">
    <property type="entry name" value="Znf_CCCH"/>
</dbReference>
<dbReference type="InterPro" id="IPR036855">
    <property type="entry name" value="Znf_CCCH_sf"/>
</dbReference>
<dbReference type="Gene3D" id="4.10.1000.10">
    <property type="entry name" value="Zinc finger, CCCH-type"/>
    <property type="match status" value="1"/>
</dbReference>
<evidence type="ECO:0000259" key="6">
    <source>
        <dbReference type="PROSITE" id="PS50103"/>
    </source>
</evidence>
<dbReference type="PANTHER" id="PTHR46582:SF1">
    <property type="entry name" value="ZINC FINGER CCCH DOMAIN-CONTAINING PROTEIN 18"/>
    <property type="match status" value="1"/>
</dbReference>
<dbReference type="AlphaFoldDB" id="A0AAN9Z2V5"/>
<evidence type="ECO:0000256" key="1">
    <source>
        <dbReference type="ARBA" id="ARBA00022723"/>
    </source>
</evidence>
<accession>A0AAN9Z2V5</accession>
<feature type="region of interest" description="Disordered" evidence="5">
    <location>
        <begin position="656"/>
        <end position="735"/>
    </location>
</feature>
<feature type="compositionally biased region" description="Basic and acidic residues" evidence="5">
    <location>
        <begin position="207"/>
        <end position="221"/>
    </location>
</feature>
<sequence length="864" mass="98126">MESDNSVDGDCETDYENSEKLPENSTNRKCKLKEGCEFQSDEETDHSSDESDSIELDAPKNDHNLSLQTNDGDISGSICENEWHELPSEHPKLPLKCRKTIDTESRNNESYNDKSNHSVTSVLEGELEVQIQKKDDTLDIPGHSDDLSCVSDVESNDGQSSIDMLHNDRNKDGGNSENIVSIGIRKVSEPVEEMEQLDFEAEEVQDKEEKEEGECEIRDEKSDEGELEGDGLEEGELTDEEENRPEETEPRPICRFYSRGQCTWGSSCRFVHPGVTDKGNYTMFDVVRPLLPVNGHPVYQPADYRVPYEKLPSMAMQYHSPVKEEPLIFESAWERGLRQAKEMMRKSNQRKETDMDFEEKKMNLSLGQEELDKENDYYIRSASPVYKEDERWNVDIDPYSYRDETLTMEHYDDISDLYYHRPRGSGRDYWRRVHYETEPTRTIRLESEYVSFRRERTSSKYHGHHQHRQASQEFYEKYEKKSTRQKSHSTRIVTMEQSDKHRKEERYGESSLQSRRGDEWADPWMRSKSPVTRKSGGHVSRRRSHSSGSPHSSTGNSRSSSQSSHHSVSHSRSRMQSKKSSISLSASHNVSSHTHRNPRKVLLPTPRSAEINSPLNVSSQKSSKHVGELRDFGRNKSVSSSFIQLEKKAANERALLMNPPAPSPQRQKEVQPHSPAMMRRSAQNPPPPVSPARSNSSVSSSGSDSSGSSSDSSESSCSSSSSSREPSPKVVYPPKRLIMEERGRLALAAETLKVKAMDALKLSGQKQQIKLTLKTSSSVQNKTRIESGLPDLPQLNLVRKDRVLPVLVGRKRPAENPVCIEAGIPSKMASLPKPAQKTVTSRREELLKQLKAVEDAIARKRSKI</sequence>
<dbReference type="PROSITE" id="PS50103">
    <property type="entry name" value="ZF_C3H1"/>
    <property type="match status" value="1"/>
</dbReference>
<dbReference type="Pfam" id="PF18044">
    <property type="entry name" value="zf-CCCH_4"/>
    <property type="match status" value="1"/>
</dbReference>
<feature type="compositionally biased region" description="Low complexity" evidence="5">
    <location>
        <begin position="691"/>
        <end position="725"/>
    </location>
</feature>
<dbReference type="GO" id="GO:0071011">
    <property type="term" value="C:precatalytic spliceosome"/>
    <property type="evidence" value="ECO:0007669"/>
    <property type="project" value="TreeGrafter"/>
</dbReference>
<evidence type="ECO:0000256" key="3">
    <source>
        <dbReference type="ARBA" id="ARBA00022833"/>
    </source>
</evidence>
<feature type="region of interest" description="Disordered" evidence="5">
    <location>
        <begin position="198"/>
        <end position="251"/>
    </location>
</feature>
<feature type="compositionally biased region" description="Polar residues" evidence="5">
    <location>
        <begin position="610"/>
        <end position="621"/>
    </location>
</feature>
<feature type="compositionally biased region" description="Basic residues" evidence="5">
    <location>
        <begin position="459"/>
        <end position="468"/>
    </location>
</feature>
<feature type="compositionally biased region" description="Low complexity" evidence="5">
    <location>
        <begin position="546"/>
        <end position="566"/>
    </location>
</feature>
<feature type="compositionally biased region" description="Basic and acidic residues" evidence="5">
    <location>
        <begin position="136"/>
        <end position="146"/>
    </location>
</feature>
<feature type="compositionally biased region" description="Low complexity" evidence="5">
    <location>
        <begin position="578"/>
        <end position="588"/>
    </location>
</feature>
<organism evidence="7 8">
    <name type="scientific">Gryllus longicercus</name>
    <dbReference type="NCBI Taxonomy" id="2509291"/>
    <lineage>
        <taxon>Eukaryota</taxon>
        <taxon>Metazoa</taxon>
        <taxon>Ecdysozoa</taxon>
        <taxon>Arthropoda</taxon>
        <taxon>Hexapoda</taxon>
        <taxon>Insecta</taxon>
        <taxon>Pterygota</taxon>
        <taxon>Neoptera</taxon>
        <taxon>Polyneoptera</taxon>
        <taxon>Orthoptera</taxon>
        <taxon>Ensifera</taxon>
        <taxon>Gryllidea</taxon>
        <taxon>Grylloidea</taxon>
        <taxon>Gryllidae</taxon>
        <taxon>Gryllinae</taxon>
        <taxon>Gryllus</taxon>
    </lineage>
</organism>
<name>A0AAN9Z2V5_9ORTH</name>
<dbReference type="GO" id="GO:0008270">
    <property type="term" value="F:zinc ion binding"/>
    <property type="evidence" value="ECO:0007669"/>
    <property type="project" value="UniProtKB-KW"/>
</dbReference>
<dbReference type="Proteomes" id="UP001378592">
    <property type="component" value="Unassembled WGS sequence"/>
</dbReference>
<feature type="compositionally biased region" description="Acidic residues" evidence="5">
    <location>
        <begin position="39"/>
        <end position="55"/>
    </location>
</feature>
<dbReference type="InterPro" id="IPR041367">
    <property type="entry name" value="Znf-CCCH_4"/>
</dbReference>
<dbReference type="PANTHER" id="PTHR46582">
    <property type="entry name" value="ZINC FINGER CCCH DOMAIN-CONTAINING PROTEIN 18"/>
    <property type="match status" value="1"/>
</dbReference>
<comment type="caution">
    <text evidence="7">The sequence shown here is derived from an EMBL/GenBank/DDBJ whole genome shotgun (WGS) entry which is preliminary data.</text>
</comment>
<keyword evidence="8" id="KW-1185">Reference proteome</keyword>
<dbReference type="SUPFAM" id="SSF90229">
    <property type="entry name" value="CCCH zinc finger"/>
    <property type="match status" value="1"/>
</dbReference>
<dbReference type="InterPro" id="IPR052647">
    <property type="entry name" value="Zinc_finger_CCCH-type"/>
</dbReference>
<keyword evidence="3 4" id="KW-0862">Zinc</keyword>
<dbReference type="SMART" id="SM00356">
    <property type="entry name" value="ZnF_C3H1"/>
    <property type="match status" value="1"/>
</dbReference>
<evidence type="ECO:0000256" key="4">
    <source>
        <dbReference type="PROSITE-ProRule" id="PRU00723"/>
    </source>
</evidence>
<feature type="region of interest" description="Disordered" evidence="5">
    <location>
        <begin position="456"/>
        <end position="632"/>
    </location>
</feature>
<dbReference type="EMBL" id="JAZDUA010000406">
    <property type="protein sequence ID" value="KAK7793029.1"/>
    <property type="molecule type" value="Genomic_DNA"/>
</dbReference>
<feature type="compositionally biased region" description="Basic and acidic residues" evidence="5">
    <location>
        <begin position="497"/>
        <end position="508"/>
    </location>
</feature>
<keyword evidence="1 4" id="KW-0479">Metal-binding</keyword>
<feature type="region of interest" description="Disordered" evidence="5">
    <location>
        <begin position="136"/>
        <end position="161"/>
    </location>
</feature>
<evidence type="ECO:0000313" key="8">
    <source>
        <dbReference type="Proteomes" id="UP001378592"/>
    </source>
</evidence>
<evidence type="ECO:0000313" key="7">
    <source>
        <dbReference type="EMBL" id="KAK7793029.1"/>
    </source>
</evidence>
<feature type="region of interest" description="Disordered" evidence="5">
    <location>
        <begin position="1"/>
        <end position="73"/>
    </location>
</feature>
<protein>
    <recommendedName>
        <fullName evidence="6">C3H1-type domain-containing protein</fullName>
    </recommendedName>
</protein>
<gene>
    <name evidence="7" type="ORF">R5R35_004460</name>
</gene>
<dbReference type="GO" id="GO:0003723">
    <property type="term" value="F:RNA binding"/>
    <property type="evidence" value="ECO:0007669"/>
    <property type="project" value="TreeGrafter"/>
</dbReference>
<feature type="compositionally biased region" description="Basic residues" evidence="5">
    <location>
        <begin position="567"/>
        <end position="577"/>
    </location>
</feature>
<feature type="compositionally biased region" description="Basic residues" evidence="5">
    <location>
        <begin position="535"/>
        <end position="545"/>
    </location>
</feature>